<sequence length="98" mass="10689">MGGRPRWSWLCVMGCLFVYFFFPLSDDGGCGRGGAGRGRHGGDSNGVVTGNVSMMLVMDEGGIMVEAWSVLSCWGTARKSLYRWRQLDGAAMGSRLWC</sequence>
<evidence type="ECO:0000313" key="2">
    <source>
        <dbReference type="EMBL" id="KAJ6822124.1"/>
    </source>
</evidence>
<protein>
    <submittedName>
        <fullName evidence="2">Pollen-specific leucine-rich repeat extensin-like protein 3</fullName>
    </submittedName>
</protein>
<dbReference type="AlphaFoldDB" id="A0AAX6G0B4"/>
<keyword evidence="1" id="KW-0812">Transmembrane</keyword>
<accession>A0AAX6G0B4</accession>
<comment type="caution">
    <text evidence="2">The sequence shown here is derived from an EMBL/GenBank/DDBJ whole genome shotgun (WGS) entry which is preliminary data.</text>
</comment>
<organism evidence="2 3">
    <name type="scientific">Iris pallida</name>
    <name type="common">Sweet iris</name>
    <dbReference type="NCBI Taxonomy" id="29817"/>
    <lineage>
        <taxon>Eukaryota</taxon>
        <taxon>Viridiplantae</taxon>
        <taxon>Streptophyta</taxon>
        <taxon>Embryophyta</taxon>
        <taxon>Tracheophyta</taxon>
        <taxon>Spermatophyta</taxon>
        <taxon>Magnoliopsida</taxon>
        <taxon>Liliopsida</taxon>
        <taxon>Asparagales</taxon>
        <taxon>Iridaceae</taxon>
        <taxon>Iridoideae</taxon>
        <taxon>Irideae</taxon>
        <taxon>Iris</taxon>
    </lineage>
</organism>
<name>A0AAX6G0B4_IRIPA</name>
<evidence type="ECO:0000313" key="3">
    <source>
        <dbReference type="Proteomes" id="UP001140949"/>
    </source>
</evidence>
<keyword evidence="3" id="KW-1185">Reference proteome</keyword>
<reference evidence="2" key="1">
    <citation type="journal article" date="2023" name="GigaByte">
        <title>Genome assembly of the bearded iris, Iris pallida Lam.</title>
        <authorList>
            <person name="Bruccoleri R.E."/>
            <person name="Oakeley E.J."/>
            <person name="Faust A.M.E."/>
            <person name="Altorfer M."/>
            <person name="Dessus-Babus S."/>
            <person name="Burckhardt D."/>
            <person name="Oertli M."/>
            <person name="Naumann U."/>
            <person name="Petersen F."/>
            <person name="Wong J."/>
        </authorList>
    </citation>
    <scope>NUCLEOTIDE SEQUENCE</scope>
    <source>
        <strain evidence="2">GSM-AAB239-AS_SAM_17_03QT</strain>
    </source>
</reference>
<feature type="transmembrane region" description="Helical" evidence="1">
    <location>
        <begin position="6"/>
        <end position="22"/>
    </location>
</feature>
<dbReference type="EMBL" id="JANAVB010024599">
    <property type="protein sequence ID" value="KAJ6822124.1"/>
    <property type="molecule type" value="Genomic_DNA"/>
</dbReference>
<keyword evidence="1" id="KW-0472">Membrane</keyword>
<proteinExistence type="predicted"/>
<dbReference type="Proteomes" id="UP001140949">
    <property type="component" value="Unassembled WGS sequence"/>
</dbReference>
<keyword evidence="1" id="KW-1133">Transmembrane helix</keyword>
<evidence type="ECO:0000256" key="1">
    <source>
        <dbReference type="SAM" id="Phobius"/>
    </source>
</evidence>
<reference evidence="2" key="2">
    <citation type="submission" date="2023-04" db="EMBL/GenBank/DDBJ databases">
        <authorList>
            <person name="Bruccoleri R.E."/>
            <person name="Oakeley E.J."/>
            <person name="Faust A.-M."/>
            <person name="Dessus-Babus S."/>
            <person name="Altorfer M."/>
            <person name="Burckhardt D."/>
            <person name="Oertli M."/>
            <person name="Naumann U."/>
            <person name="Petersen F."/>
            <person name="Wong J."/>
        </authorList>
    </citation>
    <scope>NUCLEOTIDE SEQUENCE</scope>
    <source>
        <strain evidence="2">GSM-AAB239-AS_SAM_17_03QT</strain>
        <tissue evidence="2">Leaf</tissue>
    </source>
</reference>
<gene>
    <name evidence="2" type="ORF">M6B38_390525</name>
</gene>